<dbReference type="EMBL" id="CP048222">
    <property type="protein sequence ID" value="QHT65492.1"/>
    <property type="molecule type" value="Genomic_DNA"/>
</dbReference>
<evidence type="ECO:0000256" key="1">
    <source>
        <dbReference type="ARBA" id="ARBA00003720"/>
    </source>
</evidence>
<keyword evidence="16" id="KW-1185">Reference proteome</keyword>
<dbReference type="Proteomes" id="UP000480178">
    <property type="component" value="Chromosome"/>
</dbReference>
<name>A0A6C0GCD7_9BACT</name>
<keyword evidence="6 12" id="KW-0808">Transferase</keyword>
<dbReference type="InterPro" id="IPR020613">
    <property type="entry name" value="Thiolase_CS"/>
</dbReference>
<evidence type="ECO:0000259" key="13">
    <source>
        <dbReference type="Pfam" id="PF00108"/>
    </source>
</evidence>
<comment type="pathway">
    <text evidence="2">Aromatic compound metabolism; beta-ketoadipate pathway; acetyl-CoA and succinyl-CoA from 3-oxoadipate: step 2/2.</text>
</comment>
<dbReference type="PIRSF" id="PIRSF000429">
    <property type="entry name" value="Ac-CoA_Ac_transf"/>
    <property type="match status" value="1"/>
</dbReference>
<dbReference type="NCBIfam" id="TIGR02430">
    <property type="entry name" value="pcaF"/>
    <property type="match status" value="1"/>
</dbReference>
<dbReference type="KEGG" id="rhoz:GXP67_01795"/>
<comment type="similarity">
    <text evidence="3 12">Belongs to the thiolase-like superfamily. Thiolase family.</text>
</comment>
<dbReference type="SUPFAM" id="SSF53901">
    <property type="entry name" value="Thiolase-like"/>
    <property type="match status" value="2"/>
</dbReference>
<dbReference type="GO" id="GO:0019619">
    <property type="term" value="P:3,4-dihydroxybenzoate catabolic process"/>
    <property type="evidence" value="ECO:0007669"/>
    <property type="project" value="InterPro"/>
</dbReference>
<dbReference type="RefSeq" id="WP_162441579.1">
    <property type="nucleotide sequence ID" value="NZ_CP048222.1"/>
</dbReference>
<proteinExistence type="inferred from homology"/>
<dbReference type="PANTHER" id="PTHR18919">
    <property type="entry name" value="ACETYL-COA C-ACYLTRANSFERASE"/>
    <property type="match status" value="1"/>
</dbReference>
<evidence type="ECO:0000256" key="10">
    <source>
        <dbReference type="ARBA" id="ARBA00048527"/>
    </source>
</evidence>
<accession>A0A6C0GCD7</accession>
<dbReference type="InterPro" id="IPR016039">
    <property type="entry name" value="Thiolase-like"/>
</dbReference>
<dbReference type="InterPro" id="IPR020615">
    <property type="entry name" value="Thiolase_acyl_enz_int_AS"/>
</dbReference>
<evidence type="ECO:0000259" key="14">
    <source>
        <dbReference type="Pfam" id="PF02803"/>
    </source>
</evidence>
<dbReference type="GO" id="GO:0033812">
    <property type="term" value="F:3-oxoadipyl-CoA thiolase activity"/>
    <property type="evidence" value="ECO:0007669"/>
    <property type="project" value="UniProtKB-EC"/>
</dbReference>
<keyword evidence="7" id="KW-0058">Aromatic hydrocarbons catabolism</keyword>
<evidence type="ECO:0000256" key="5">
    <source>
        <dbReference type="ARBA" id="ARBA00016181"/>
    </source>
</evidence>
<dbReference type="NCBIfam" id="NF006551">
    <property type="entry name" value="PRK09050.1"/>
    <property type="match status" value="1"/>
</dbReference>
<dbReference type="PROSITE" id="PS00098">
    <property type="entry name" value="THIOLASE_1"/>
    <property type="match status" value="1"/>
</dbReference>
<feature type="active site" description="Proton acceptor" evidence="11">
    <location>
        <position position="357"/>
    </location>
</feature>
<feature type="domain" description="Thiolase N-terminal" evidence="13">
    <location>
        <begin position="4"/>
        <end position="269"/>
    </location>
</feature>
<evidence type="ECO:0000256" key="11">
    <source>
        <dbReference type="PIRSR" id="PIRSR000429-1"/>
    </source>
</evidence>
<comment type="catalytic activity">
    <reaction evidence="10">
        <text>succinyl-CoA + acetyl-CoA = 3-oxoadipyl-CoA + CoA</text>
        <dbReference type="Rhea" id="RHEA:19481"/>
        <dbReference type="ChEBI" id="CHEBI:57287"/>
        <dbReference type="ChEBI" id="CHEBI:57288"/>
        <dbReference type="ChEBI" id="CHEBI:57292"/>
        <dbReference type="ChEBI" id="CHEBI:57348"/>
        <dbReference type="EC" id="2.3.1.174"/>
    </reaction>
</comment>
<evidence type="ECO:0000256" key="4">
    <source>
        <dbReference type="ARBA" id="ARBA00012233"/>
    </source>
</evidence>
<dbReference type="InterPro" id="IPR002155">
    <property type="entry name" value="Thiolase"/>
</dbReference>
<dbReference type="EC" id="2.3.1.174" evidence="4"/>
<keyword evidence="8 12" id="KW-0012">Acyltransferase</keyword>
<evidence type="ECO:0000256" key="12">
    <source>
        <dbReference type="RuleBase" id="RU003557"/>
    </source>
</evidence>
<dbReference type="PROSITE" id="PS00099">
    <property type="entry name" value="THIOLASE_3"/>
    <property type="match status" value="1"/>
</dbReference>
<dbReference type="AlphaFoldDB" id="A0A6C0GCD7"/>
<dbReference type="FunFam" id="3.40.47.10:FF:000010">
    <property type="entry name" value="Acetyl-CoA acetyltransferase (Thiolase)"/>
    <property type="match status" value="1"/>
</dbReference>
<dbReference type="CDD" id="cd00751">
    <property type="entry name" value="thiolase"/>
    <property type="match status" value="1"/>
</dbReference>
<evidence type="ECO:0000256" key="2">
    <source>
        <dbReference type="ARBA" id="ARBA00005071"/>
    </source>
</evidence>
<dbReference type="InterPro" id="IPR020617">
    <property type="entry name" value="Thiolase_C"/>
</dbReference>
<dbReference type="Pfam" id="PF00108">
    <property type="entry name" value="Thiolase_N"/>
    <property type="match status" value="1"/>
</dbReference>
<sequence>MEAYIVDGIRTPIGNFGGSLSSVRIDDLATLVIKELVRRNPQIPTDSIDDVILGCHNQAGEDNRNVARMALLLAGLPTSVPGETVNRLCASGMSAVVNAAYTIKAGEGDVFIAGGVENMTRGPWVISKTSKSFGNDAQMFDSSFGWRFVNPKMHEMYGTDAMGVTAENLVDIYKISREDQDQFAYHSHMRAAKARNNGRFAEEIVPVEITVKKNETTLFAADEFIKDNTTLEKLSQLKPVFRKEGGSVTAGNSSGINDGAIALYIVSEQALKKYNLTPKARIVTSAVVGVEPRIMGIGPVGATQKALKKAGMRLEDMDIIEFNEAFAAQTLACIRELGLSADDPRINPNGGAIALGHPLGMSGARIIYTAALELHKQNKRYALATLCVGVGQGYATIIERV</sequence>
<comment type="function">
    <text evidence="1">Catalyzes thiolytic cleavage of beta-ketoadipyl-CoA to succinyl-CoA and acetyl-CoA.</text>
</comment>
<dbReference type="Gene3D" id="3.40.47.10">
    <property type="match status" value="1"/>
</dbReference>
<feature type="active site" description="Proton acceptor" evidence="11">
    <location>
        <position position="387"/>
    </location>
</feature>
<organism evidence="15 16">
    <name type="scientific">Rhodocytophaga rosea</name>
    <dbReference type="NCBI Taxonomy" id="2704465"/>
    <lineage>
        <taxon>Bacteria</taxon>
        <taxon>Pseudomonadati</taxon>
        <taxon>Bacteroidota</taxon>
        <taxon>Cytophagia</taxon>
        <taxon>Cytophagales</taxon>
        <taxon>Rhodocytophagaceae</taxon>
        <taxon>Rhodocytophaga</taxon>
    </lineage>
</organism>
<evidence type="ECO:0000313" key="15">
    <source>
        <dbReference type="EMBL" id="QHT65492.1"/>
    </source>
</evidence>
<evidence type="ECO:0000256" key="6">
    <source>
        <dbReference type="ARBA" id="ARBA00022679"/>
    </source>
</evidence>
<dbReference type="Pfam" id="PF02803">
    <property type="entry name" value="Thiolase_C"/>
    <property type="match status" value="1"/>
</dbReference>
<evidence type="ECO:0000256" key="7">
    <source>
        <dbReference type="ARBA" id="ARBA00022797"/>
    </source>
</evidence>
<dbReference type="InterPro" id="IPR012793">
    <property type="entry name" value="PcaF"/>
</dbReference>
<reference evidence="15 16" key="1">
    <citation type="submission" date="2020-01" db="EMBL/GenBank/DDBJ databases">
        <authorList>
            <person name="Kim M.K."/>
        </authorList>
    </citation>
    <scope>NUCLEOTIDE SEQUENCE [LARGE SCALE GENOMIC DNA]</scope>
    <source>
        <strain evidence="15 16">172606-1</strain>
    </source>
</reference>
<dbReference type="InterPro" id="IPR020610">
    <property type="entry name" value="Thiolase_AS"/>
</dbReference>
<dbReference type="NCBIfam" id="TIGR01930">
    <property type="entry name" value="AcCoA-C-Actrans"/>
    <property type="match status" value="1"/>
</dbReference>
<evidence type="ECO:0000256" key="3">
    <source>
        <dbReference type="ARBA" id="ARBA00010982"/>
    </source>
</evidence>
<dbReference type="PANTHER" id="PTHR18919:SF107">
    <property type="entry name" value="ACETYL-COA ACETYLTRANSFERASE, CYTOSOLIC"/>
    <property type="match status" value="1"/>
</dbReference>
<feature type="domain" description="Thiolase C-terminal" evidence="14">
    <location>
        <begin position="276"/>
        <end position="400"/>
    </location>
</feature>
<evidence type="ECO:0000256" key="9">
    <source>
        <dbReference type="ARBA" id="ARBA00041222"/>
    </source>
</evidence>
<dbReference type="InterPro" id="IPR020616">
    <property type="entry name" value="Thiolase_N"/>
</dbReference>
<feature type="active site" description="Acyl-thioester intermediate" evidence="11">
    <location>
        <position position="89"/>
    </location>
</feature>
<evidence type="ECO:0000256" key="8">
    <source>
        <dbReference type="ARBA" id="ARBA00023315"/>
    </source>
</evidence>
<gene>
    <name evidence="15" type="primary">pcaF</name>
    <name evidence="15" type="ORF">GXP67_01795</name>
</gene>
<dbReference type="PROSITE" id="PS00737">
    <property type="entry name" value="THIOLASE_2"/>
    <property type="match status" value="1"/>
</dbReference>
<protein>
    <recommendedName>
        <fullName evidence="5">Beta-ketoadipyl-CoA thiolase</fullName>
        <ecNumber evidence="4">2.3.1.174</ecNumber>
    </recommendedName>
    <alternativeName>
        <fullName evidence="9">3-oxoadipyl-CoA thiolase</fullName>
    </alternativeName>
</protein>
<evidence type="ECO:0000313" key="16">
    <source>
        <dbReference type="Proteomes" id="UP000480178"/>
    </source>
</evidence>